<dbReference type="PROSITE" id="PS50887">
    <property type="entry name" value="GGDEF"/>
    <property type="match status" value="1"/>
</dbReference>
<protein>
    <submittedName>
        <fullName evidence="2">GGDEF domain-containing protein</fullName>
    </submittedName>
</protein>
<evidence type="ECO:0000259" key="1">
    <source>
        <dbReference type="PROSITE" id="PS50887"/>
    </source>
</evidence>
<dbReference type="Proteomes" id="UP000266482">
    <property type="component" value="Unassembled WGS sequence"/>
</dbReference>
<dbReference type="RefSeq" id="WP_119603087.1">
    <property type="nucleotide sequence ID" value="NZ_QXQA01000027.1"/>
</dbReference>
<dbReference type="InterPro" id="IPR000160">
    <property type="entry name" value="GGDEF_dom"/>
</dbReference>
<comment type="caution">
    <text evidence="2">The sequence shown here is derived from an EMBL/GenBank/DDBJ whole genome shotgun (WGS) entry which is preliminary data.</text>
</comment>
<accession>A0A3A1USX2</accession>
<dbReference type="InterPro" id="IPR029787">
    <property type="entry name" value="Nucleotide_cyclase"/>
</dbReference>
<dbReference type="GO" id="GO:1902201">
    <property type="term" value="P:negative regulation of bacterial-type flagellum-dependent cell motility"/>
    <property type="evidence" value="ECO:0007669"/>
    <property type="project" value="TreeGrafter"/>
</dbReference>
<dbReference type="Pfam" id="PF00990">
    <property type="entry name" value="GGDEF"/>
    <property type="match status" value="1"/>
</dbReference>
<dbReference type="Gene3D" id="3.30.70.270">
    <property type="match status" value="1"/>
</dbReference>
<dbReference type="CDD" id="cd01949">
    <property type="entry name" value="GGDEF"/>
    <property type="match status" value="1"/>
</dbReference>
<dbReference type="Pfam" id="PF00571">
    <property type="entry name" value="CBS"/>
    <property type="match status" value="1"/>
</dbReference>
<dbReference type="GO" id="GO:0005886">
    <property type="term" value="C:plasma membrane"/>
    <property type="evidence" value="ECO:0007669"/>
    <property type="project" value="TreeGrafter"/>
</dbReference>
<dbReference type="PANTHER" id="PTHR45138">
    <property type="entry name" value="REGULATORY COMPONENTS OF SENSORY TRANSDUCTION SYSTEM"/>
    <property type="match status" value="1"/>
</dbReference>
<dbReference type="GO" id="GO:0043709">
    <property type="term" value="P:cell adhesion involved in single-species biofilm formation"/>
    <property type="evidence" value="ECO:0007669"/>
    <property type="project" value="TreeGrafter"/>
</dbReference>
<keyword evidence="3" id="KW-1185">Reference proteome</keyword>
<dbReference type="SUPFAM" id="SSF55073">
    <property type="entry name" value="Nucleotide cyclase"/>
    <property type="match status" value="1"/>
</dbReference>
<gene>
    <name evidence="2" type="ORF">D3P08_26210</name>
</gene>
<dbReference type="EMBL" id="QXQA01000027">
    <property type="protein sequence ID" value="RIX46508.1"/>
    <property type="molecule type" value="Genomic_DNA"/>
</dbReference>
<evidence type="ECO:0000313" key="3">
    <source>
        <dbReference type="Proteomes" id="UP000266482"/>
    </source>
</evidence>
<reference evidence="2 3" key="1">
    <citation type="submission" date="2018-09" db="EMBL/GenBank/DDBJ databases">
        <title>Paenibacillus aracenensis nov. sp. isolated from a cave in southern Spain.</title>
        <authorList>
            <person name="Jurado V."/>
            <person name="Gutierrez-Patricio S."/>
            <person name="Gonzalez-Pimentel J.L."/>
            <person name="Miller A.Z."/>
            <person name="Laiz L."/>
            <person name="Saiz-Jimenez C."/>
        </authorList>
    </citation>
    <scope>NUCLEOTIDE SEQUENCE [LARGE SCALE GENOMIC DNA]</scope>
    <source>
        <strain evidence="2 3">DSM 22867</strain>
    </source>
</reference>
<dbReference type="InterPro" id="IPR050469">
    <property type="entry name" value="Diguanylate_Cyclase"/>
</dbReference>
<dbReference type="Gene3D" id="3.10.580.10">
    <property type="entry name" value="CBS-domain"/>
    <property type="match status" value="1"/>
</dbReference>
<dbReference type="PANTHER" id="PTHR45138:SF25">
    <property type="entry name" value="GGDEF DOMAIN PROTEIN"/>
    <property type="match status" value="1"/>
</dbReference>
<name>A0A3A1USX2_9BACL</name>
<organism evidence="2 3">
    <name type="scientific">Paenibacillus nanensis</name>
    <dbReference type="NCBI Taxonomy" id="393251"/>
    <lineage>
        <taxon>Bacteria</taxon>
        <taxon>Bacillati</taxon>
        <taxon>Bacillota</taxon>
        <taxon>Bacilli</taxon>
        <taxon>Bacillales</taxon>
        <taxon>Paenibacillaceae</taxon>
        <taxon>Paenibacillus</taxon>
    </lineage>
</organism>
<proteinExistence type="predicted"/>
<feature type="domain" description="GGDEF" evidence="1">
    <location>
        <begin position="317"/>
        <end position="467"/>
    </location>
</feature>
<dbReference type="NCBIfam" id="TIGR00254">
    <property type="entry name" value="GGDEF"/>
    <property type="match status" value="1"/>
</dbReference>
<evidence type="ECO:0000313" key="2">
    <source>
        <dbReference type="EMBL" id="RIX46508.1"/>
    </source>
</evidence>
<dbReference type="InterPro" id="IPR043128">
    <property type="entry name" value="Rev_trsase/Diguanyl_cyclase"/>
</dbReference>
<sequence>MDETGFGLMNDRLLQTVQEKWRQGGIAVLFLQMNVEQKLAQEAVREWEQSTSALFWRHQMEQNCLFLLDAGEGRGSIGEIADEAVKRLRERLAEALAGKIGTPGQDGWFNTNVSFVYPDPAKSADVHLFQSLAKACEIRLSNPKDSMPYINGTGSQSIGRLAAPIHSVAYNATVSQVSYLFDMDAKAQGVVVVREGRPVGLLMREKLYQLLAGQYGLSLYWNRPVEKIMDGEPLIVDEAMPVEQVSQLAMSRADYRLYDIVILTKDGLLSGVATIRAILECMTALRTEEARSANPLTGLPGNAGIQAELHDRISRGKPFAMIYADLDYFKWFNDCFGFGLGDELIRHLAGLLRSVTKQYAGSDSFVGHIGGDDFIVIMEPGAAEVISQTMIDAFDREVVSFYGDMDISEVEDRSGVKVQTDGVSLSLSVLIWDGKTSITPSSLSQLAAKAKKRVKAVKGSAYVIDQLTGMQHREERSRL</sequence>
<dbReference type="SUPFAM" id="SSF54631">
    <property type="entry name" value="CBS-domain pair"/>
    <property type="match status" value="1"/>
</dbReference>
<dbReference type="OrthoDB" id="9813903at2"/>
<dbReference type="GO" id="GO:0052621">
    <property type="term" value="F:diguanylate cyclase activity"/>
    <property type="evidence" value="ECO:0007669"/>
    <property type="project" value="TreeGrafter"/>
</dbReference>
<dbReference type="InterPro" id="IPR046342">
    <property type="entry name" value="CBS_dom_sf"/>
</dbReference>
<dbReference type="InterPro" id="IPR000644">
    <property type="entry name" value="CBS_dom"/>
</dbReference>
<dbReference type="SMART" id="SM00267">
    <property type="entry name" value="GGDEF"/>
    <property type="match status" value="1"/>
</dbReference>
<dbReference type="AlphaFoldDB" id="A0A3A1USX2"/>